<evidence type="ECO:0000256" key="14">
    <source>
        <dbReference type="RuleBase" id="RU000363"/>
    </source>
</evidence>
<dbReference type="AlphaFoldDB" id="A0AAV6UUA2"/>
<dbReference type="GO" id="GO:0000166">
    <property type="term" value="F:nucleotide binding"/>
    <property type="evidence" value="ECO:0007669"/>
    <property type="project" value="UniProtKB-KW"/>
</dbReference>
<comment type="similarity">
    <text evidence="4 14">Belongs to the short-chain dehydrogenases/reductases (SDR) family.</text>
</comment>
<evidence type="ECO:0000256" key="10">
    <source>
        <dbReference type="ARBA" id="ARBA00023098"/>
    </source>
</evidence>
<dbReference type="InterPro" id="IPR002347">
    <property type="entry name" value="SDR_fam"/>
</dbReference>
<dbReference type="Pfam" id="PF00106">
    <property type="entry name" value="adh_short"/>
    <property type="match status" value="1"/>
</dbReference>
<reference evidence="17 18" key="1">
    <citation type="journal article" date="2022" name="Nat. Ecol. Evol.">
        <title>A masculinizing supergene underlies an exaggerated male reproductive morph in a spider.</title>
        <authorList>
            <person name="Hendrickx F."/>
            <person name="De Corte Z."/>
            <person name="Sonet G."/>
            <person name="Van Belleghem S.M."/>
            <person name="Kostlbacher S."/>
            <person name="Vangestel C."/>
        </authorList>
    </citation>
    <scope>NUCLEOTIDE SEQUENCE [LARGE SCALE GENOMIC DNA]</scope>
    <source>
        <strain evidence="17">W744_W776</strain>
    </source>
</reference>
<evidence type="ECO:0000256" key="5">
    <source>
        <dbReference type="ARBA" id="ARBA00022741"/>
    </source>
</evidence>
<organism evidence="17 18">
    <name type="scientific">Oedothorax gibbosus</name>
    <dbReference type="NCBI Taxonomy" id="931172"/>
    <lineage>
        <taxon>Eukaryota</taxon>
        <taxon>Metazoa</taxon>
        <taxon>Ecdysozoa</taxon>
        <taxon>Arthropoda</taxon>
        <taxon>Chelicerata</taxon>
        <taxon>Arachnida</taxon>
        <taxon>Araneae</taxon>
        <taxon>Araneomorphae</taxon>
        <taxon>Entelegynae</taxon>
        <taxon>Araneoidea</taxon>
        <taxon>Linyphiidae</taxon>
        <taxon>Erigoninae</taxon>
        <taxon>Oedothorax</taxon>
    </lineage>
</organism>
<gene>
    <name evidence="17" type="ORF">JTE90_009489</name>
</gene>
<dbReference type="SUPFAM" id="SSF51735">
    <property type="entry name" value="NAD(P)-binding Rossmann-fold domains"/>
    <property type="match status" value="1"/>
</dbReference>
<dbReference type="PRINTS" id="PR00080">
    <property type="entry name" value="SDRFAMILY"/>
</dbReference>
<evidence type="ECO:0000256" key="4">
    <source>
        <dbReference type="ARBA" id="ARBA00006484"/>
    </source>
</evidence>
<feature type="transmembrane region" description="Helical" evidence="16">
    <location>
        <begin position="165"/>
        <end position="183"/>
    </location>
</feature>
<name>A0AAV6UUA2_9ARAC</name>
<keyword evidence="18" id="KW-1185">Reference proteome</keyword>
<keyword evidence="5" id="KW-0547">Nucleotide-binding</keyword>
<evidence type="ECO:0000313" key="18">
    <source>
        <dbReference type="Proteomes" id="UP000827092"/>
    </source>
</evidence>
<dbReference type="GO" id="GO:0005789">
    <property type="term" value="C:endoplasmic reticulum membrane"/>
    <property type="evidence" value="ECO:0007669"/>
    <property type="project" value="TreeGrafter"/>
</dbReference>
<dbReference type="PROSITE" id="PS00061">
    <property type="entry name" value="ADH_SHORT"/>
    <property type="match status" value="1"/>
</dbReference>
<dbReference type="CDD" id="cd08939">
    <property type="entry name" value="KDSR-like_SDR_c"/>
    <property type="match status" value="1"/>
</dbReference>
<feature type="coiled-coil region" evidence="15">
    <location>
        <begin position="59"/>
        <end position="108"/>
    </location>
</feature>
<dbReference type="PANTHER" id="PTHR43550:SF3">
    <property type="entry name" value="3-KETODIHYDROSPHINGOSINE REDUCTASE"/>
    <property type="match status" value="1"/>
</dbReference>
<dbReference type="InterPro" id="IPR020904">
    <property type="entry name" value="Sc_DH/Rdtase_CS"/>
</dbReference>
<sequence>MIIIYSIIILISVNFYLYLKKKRALILDNEHCLITGGSSGIGLAMAIQAAKSGANVTIVARSKERLESAKEQISSVTKSSKQLVLSFSEDLSKQELNLRNIVEKAEAQAGPITMLINNAGTSICHRLEDTSAKDFNNMLNLNFLGSVNMTKAVLPLMKSRNNGRIVFVSSLAGLFGLYGYTAYSGSKFALVGLAEALQMEVKTHNIGVTVSFPPDTDTPGFAEEIKDKPIETKRISESCGFFSAEEVATKTLQLNNKFMSSVGFEGWMICTACSGSTPANSYLDLIIQVMTMGLFRIALFIYLKQCDSTIQKCAVEKLKKN</sequence>
<comment type="subcellular location">
    <subcellularLocation>
        <location evidence="1">Endoplasmic reticulum</location>
    </subcellularLocation>
</comment>
<dbReference type="Gene3D" id="3.40.50.720">
    <property type="entry name" value="NAD(P)-binding Rossmann-like Domain"/>
    <property type="match status" value="1"/>
</dbReference>
<keyword evidence="16" id="KW-0812">Transmembrane</keyword>
<evidence type="ECO:0000256" key="15">
    <source>
        <dbReference type="SAM" id="Coils"/>
    </source>
</evidence>
<keyword evidence="9" id="KW-0560">Oxidoreductase</keyword>
<dbReference type="FunFam" id="3.40.50.720:FF:000165">
    <property type="entry name" value="3-ketodihydrosphingosine reductase"/>
    <property type="match status" value="1"/>
</dbReference>
<evidence type="ECO:0000256" key="11">
    <source>
        <dbReference type="ARBA" id="ARBA00026112"/>
    </source>
</evidence>
<evidence type="ECO:0000256" key="12">
    <source>
        <dbReference type="ARBA" id="ARBA00044737"/>
    </source>
</evidence>
<keyword evidence="8" id="KW-0746">Sphingolipid metabolism</keyword>
<keyword evidence="7" id="KW-0521">NADP</keyword>
<proteinExistence type="inferred from homology"/>
<evidence type="ECO:0000256" key="16">
    <source>
        <dbReference type="SAM" id="Phobius"/>
    </source>
</evidence>
<comment type="caution">
    <text evidence="17">The sequence shown here is derived from an EMBL/GenBank/DDBJ whole genome shotgun (WGS) entry which is preliminary data.</text>
</comment>
<dbReference type="GO" id="GO:0047560">
    <property type="term" value="F:3-dehydrosphinganine reductase activity"/>
    <property type="evidence" value="ECO:0007669"/>
    <property type="project" value="UniProtKB-EC"/>
</dbReference>
<accession>A0AAV6UUA2</accession>
<comment type="pathway">
    <text evidence="3">Sphingolipid metabolism.</text>
</comment>
<evidence type="ECO:0000256" key="7">
    <source>
        <dbReference type="ARBA" id="ARBA00022857"/>
    </source>
</evidence>
<comment type="pathway">
    <text evidence="2">Lipid metabolism; sphingolipid metabolism.</text>
</comment>
<evidence type="ECO:0000256" key="6">
    <source>
        <dbReference type="ARBA" id="ARBA00022824"/>
    </source>
</evidence>
<dbReference type="InterPro" id="IPR036291">
    <property type="entry name" value="NAD(P)-bd_dom_sf"/>
</dbReference>
<keyword evidence="6" id="KW-0256">Endoplasmic reticulum</keyword>
<keyword evidence="15" id="KW-0175">Coiled coil</keyword>
<dbReference type="GO" id="GO:0006666">
    <property type="term" value="P:3-keto-sphinganine metabolic process"/>
    <property type="evidence" value="ECO:0007669"/>
    <property type="project" value="InterPro"/>
</dbReference>
<evidence type="ECO:0000256" key="2">
    <source>
        <dbReference type="ARBA" id="ARBA00004760"/>
    </source>
</evidence>
<evidence type="ECO:0000256" key="8">
    <source>
        <dbReference type="ARBA" id="ARBA00022919"/>
    </source>
</evidence>
<dbReference type="Proteomes" id="UP000827092">
    <property type="component" value="Unassembled WGS sequence"/>
</dbReference>
<dbReference type="EC" id="1.1.1.102" evidence="11"/>
<dbReference type="GO" id="GO:0030148">
    <property type="term" value="P:sphingolipid biosynthetic process"/>
    <property type="evidence" value="ECO:0007669"/>
    <property type="project" value="InterPro"/>
</dbReference>
<feature type="transmembrane region" description="Helical" evidence="16">
    <location>
        <begin position="285"/>
        <end position="303"/>
    </location>
</feature>
<evidence type="ECO:0000256" key="9">
    <source>
        <dbReference type="ARBA" id="ARBA00023002"/>
    </source>
</evidence>
<comment type="catalytic activity">
    <reaction evidence="13">
        <text>sphinganine + NADP(+) = 3-oxosphinganine + NADPH + H(+)</text>
        <dbReference type="Rhea" id="RHEA:22640"/>
        <dbReference type="ChEBI" id="CHEBI:15378"/>
        <dbReference type="ChEBI" id="CHEBI:57783"/>
        <dbReference type="ChEBI" id="CHEBI:57817"/>
        <dbReference type="ChEBI" id="CHEBI:58299"/>
        <dbReference type="ChEBI" id="CHEBI:58349"/>
        <dbReference type="EC" id="1.1.1.102"/>
    </reaction>
    <physiologicalReaction direction="right-to-left" evidence="13">
        <dbReference type="Rhea" id="RHEA:22642"/>
    </physiologicalReaction>
</comment>
<keyword evidence="10" id="KW-0443">Lipid metabolism</keyword>
<dbReference type="PANTHER" id="PTHR43550">
    <property type="entry name" value="3-KETODIHYDROSPHINGOSINE REDUCTASE"/>
    <property type="match status" value="1"/>
</dbReference>
<dbReference type="EMBL" id="JAFNEN010000272">
    <property type="protein sequence ID" value="KAG8187413.1"/>
    <property type="molecule type" value="Genomic_DNA"/>
</dbReference>
<dbReference type="InterPro" id="IPR045022">
    <property type="entry name" value="KDSR-like"/>
</dbReference>
<comment type="function">
    <text evidence="12">Catalyzes the reduction of 3'-oxosphinganine (3-ketodihydrosphingosine/KDS) to sphinganine (dihydrosphingosine/DHS), the second step of de novo sphingolipid biosynthesis.</text>
</comment>
<evidence type="ECO:0000256" key="1">
    <source>
        <dbReference type="ARBA" id="ARBA00004240"/>
    </source>
</evidence>
<dbReference type="PRINTS" id="PR00081">
    <property type="entry name" value="GDHRDH"/>
</dbReference>
<evidence type="ECO:0000256" key="13">
    <source>
        <dbReference type="ARBA" id="ARBA00048930"/>
    </source>
</evidence>
<protein>
    <recommendedName>
        <fullName evidence="11">3-dehydrosphinganine reductase</fullName>
        <ecNumber evidence="11">1.1.1.102</ecNumber>
    </recommendedName>
</protein>
<keyword evidence="16" id="KW-0472">Membrane</keyword>
<evidence type="ECO:0000313" key="17">
    <source>
        <dbReference type="EMBL" id="KAG8187413.1"/>
    </source>
</evidence>
<evidence type="ECO:0000256" key="3">
    <source>
        <dbReference type="ARBA" id="ARBA00004991"/>
    </source>
</evidence>
<keyword evidence="16" id="KW-1133">Transmembrane helix</keyword>